<evidence type="ECO:0000256" key="3">
    <source>
        <dbReference type="ARBA" id="ARBA00022692"/>
    </source>
</evidence>
<dbReference type="SUPFAM" id="SSF56112">
    <property type="entry name" value="Protein kinase-like (PK-like)"/>
    <property type="match status" value="1"/>
</dbReference>
<dbReference type="GO" id="GO:0005524">
    <property type="term" value="F:ATP binding"/>
    <property type="evidence" value="ECO:0007669"/>
    <property type="project" value="UniProtKB-UniRule"/>
</dbReference>
<evidence type="ECO:0000256" key="5">
    <source>
        <dbReference type="ARBA" id="ARBA00022989"/>
    </source>
</evidence>
<feature type="region of interest" description="Disordered" evidence="8">
    <location>
        <begin position="460"/>
        <end position="480"/>
    </location>
</feature>
<keyword evidence="12" id="KW-0418">Kinase</keyword>
<dbReference type="GO" id="GO:0016020">
    <property type="term" value="C:membrane"/>
    <property type="evidence" value="ECO:0000318"/>
    <property type="project" value="GO_Central"/>
</dbReference>
<keyword evidence="10" id="KW-0732">Signal</keyword>
<keyword evidence="7" id="KW-0067">ATP-binding</keyword>
<dbReference type="Pfam" id="PF08263">
    <property type="entry name" value="LRRNT_2"/>
    <property type="match status" value="1"/>
</dbReference>
<keyword evidence="4" id="KW-0677">Repeat</keyword>
<keyword evidence="2" id="KW-0433">Leucine-rich repeat</keyword>
<evidence type="ECO:0000256" key="10">
    <source>
        <dbReference type="SAM" id="SignalP"/>
    </source>
</evidence>
<evidence type="ECO:0000256" key="1">
    <source>
        <dbReference type="ARBA" id="ARBA00004370"/>
    </source>
</evidence>
<dbReference type="InterPro" id="IPR017441">
    <property type="entry name" value="Protein_kinase_ATP_BS"/>
</dbReference>
<dbReference type="InterPro" id="IPR000719">
    <property type="entry name" value="Prot_kinase_dom"/>
</dbReference>
<gene>
    <name evidence="12" type="ORF">KFL_000270130</name>
</gene>
<protein>
    <submittedName>
        <fullName evidence="12">Protein kinase superfamily protein</fullName>
    </submittedName>
</protein>
<dbReference type="FunFam" id="3.80.10.10:FF:000129">
    <property type="entry name" value="Leucine-rich repeat receptor-like kinase"/>
    <property type="match status" value="1"/>
</dbReference>
<dbReference type="PROSITE" id="PS00109">
    <property type="entry name" value="PROTEIN_KINASE_TYR"/>
    <property type="match status" value="1"/>
</dbReference>
<dbReference type="CDD" id="cd14066">
    <property type="entry name" value="STKc_IRAK"/>
    <property type="match status" value="1"/>
</dbReference>
<dbReference type="InterPro" id="IPR032675">
    <property type="entry name" value="LRR_dom_sf"/>
</dbReference>
<feature type="compositionally biased region" description="Gly residues" evidence="8">
    <location>
        <begin position="305"/>
        <end position="320"/>
    </location>
</feature>
<feature type="domain" description="Protein kinase" evidence="11">
    <location>
        <begin position="533"/>
        <end position="810"/>
    </location>
</feature>
<keyword evidence="6 9" id="KW-0472">Membrane</keyword>
<dbReference type="FunFam" id="3.80.10.10:FF:000383">
    <property type="entry name" value="Leucine-rich repeat receptor protein kinase EMS1"/>
    <property type="match status" value="1"/>
</dbReference>
<dbReference type="InterPro" id="IPR008266">
    <property type="entry name" value="Tyr_kinase_AS"/>
</dbReference>
<feature type="compositionally biased region" description="Low complexity" evidence="8">
    <location>
        <begin position="383"/>
        <end position="394"/>
    </location>
</feature>
<sequence>MALKGCWPIVALLVLLLALRVCQAITEPDEVSALLAMKEGWGNPASLVGWNSSSDPCEQTWRGILCSPTSQSGNRRITGIQLPGNFFNGTLSSAVGALTSLTLLDLNGNLLTGAMPPEVGNLRSLQRFVIHGNNFSGPLDPWLPKLANLRIADFGMNRFSGPFPDSIGNALNTLQNLDCTLCSLSGPIPASVGLLSSLQMLGLGGNNLTGIIPPEIGSIGGLQFLNLQNNSLSGPVPSELAALTNLQMLLLAFNDLTGPVPTSILSNPAVLARFDGNPLCSLPANAPVCTGPSLPPLGMPPGGPGPGFGGPGFGGPGQPGGGPPVGPGGGAPVVTAAAPAVSPAAAPTPLAAAPSPVPSTGASTGSAAVPSSSSWGANQSEPASAAAATSTTLSNSFNPPLTTDSGSSFPLGATIGIILGAASLVAMCIFFALLVVFRRRQDKELADSLKGAALLGSAGTASGSAGSGTAPPATPTSGSDTWSDKLFSLTIAPGSQSGSSPQTSGDHGKPEPANLVAPLLFTFKALQKMTDGFDPARQVGEGGFGKVYWARSKDRDVAVKRLDKDAATSAKYGEKQFRTEVDVLSRIRHPHLLALIGYCADGGERALVYPLMQNHSLFDQLHRAPKPCPALATWRKRLTIATQAASALAYLHNEASPPVIHRDFTSSNVLLDGGWTAVVSDFGLAKLMSKAGTPSMVQSTRLHGTLGYLAPEYLRGHVTVKNDVYSFGVVLLELLSGRRAAASEEFDLVQWAADVIDGPPPALPKLLDPAVKDEAPEELLTAAVRVARACVETDPKRRPRMNEVYTSLTVALEAAYGENSGLIVSKPLAISRPAAEAHAVVNIPEAESI</sequence>
<dbReference type="EMBL" id="DF236976">
    <property type="protein sequence ID" value="GAQ79254.1"/>
    <property type="molecule type" value="Genomic_DNA"/>
</dbReference>
<dbReference type="Gene3D" id="1.10.510.10">
    <property type="entry name" value="Transferase(Phosphotransferase) domain 1"/>
    <property type="match status" value="1"/>
</dbReference>
<accession>A0A1Y1HKW7</accession>
<dbReference type="Gene3D" id="3.80.10.10">
    <property type="entry name" value="Ribonuclease Inhibitor"/>
    <property type="match status" value="1"/>
</dbReference>
<evidence type="ECO:0000313" key="13">
    <source>
        <dbReference type="Proteomes" id="UP000054558"/>
    </source>
</evidence>
<dbReference type="InterPro" id="IPR001611">
    <property type="entry name" value="Leu-rich_rpt"/>
</dbReference>
<feature type="chain" id="PRO_5013231375" evidence="10">
    <location>
        <begin position="25"/>
        <end position="849"/>
    </location>
</feature>
<keyword evidence="13" id="KW-1185">Reference proteome</keyword>
<dbReference type="PROSITE" id="PS00107">
    <property type="entry name" value="PROTEIN_KINASE_ATP"/>
    <property type="match status" value="1"/>
</dbReference>
<dbReference type="PANTHER" id="PTHR48006:SF92">
    <property type="entry name" value="LRR RECEPTOR-LIKE SERINE_THREONINE-PROTEIN KINASE GSO1"/>
    <property type="match status" value="1"/>
</dbReference>
<evidence type="ECO:0000256" key="2">
    <source>
        <dbReference type="ARBA" id="ARBA00022614"/>
    </source>
</evidence>
<reference evidence="12 13" key="1">
    <citation type="journal article" date="2014" name="Nat. Commun.">
        <title>Klebsormidium flaccidum genome reveals primary factors for plant terrestrial adaptation.</title>
        <authorList>
            <person name="Hori K."/>
            <person name="Maruyama F."/>
            <person name="Fujisawa T."/>
            <person name="Togashi T."/>
            <person name="Yamamoto N."/>
            <person name="Seo M."/>
            <person name="Sato S."/>
            <person name="Yamada T."/>
            <person name="Mori H."/>
            <person name="Tajima N."/>
            <person name="Moriyama T."/>
            <person name="Ikeuchi M."/>
            <person name="Watanabe M."/>
            <person name="Wada H."/>
            <person name="Kobayashi K."/>
            <person name="Saito M."/>
            <person name="Masuda T."/>
            <person name="Sasaki-Sekimoto Y."/>
            <person name="Mashiguchi K."/>
            <person name="Awai K."/>
            <person name="Shimojima M."/>
            <person name="Masuda S."/>
            <person name="Iwai M."/>
            <person name="Nobusawa T."/>
            <person name="Narise T."/>
            <person name="Kondo S."/>
            <person name="Saito H."/>
            <person name="Sato R."/>
            <person name="Murakawa M."/>
            <person name="Ihara Y."/>
            <person name="Oshima-Yamada Y."/>
            <person name="Ohtaka K."/>
            <person name="Satoh M."/>
            <person name="Sonobe K."/>
            <person name="Ishii M."/>
            <person name="Ohtani R."/>
            <person name="Kanamori-Sato M."/>
            <person name="Honoki R."/>
            <person name="Miyazaki D."/>
            <person name="Mochizuki H."/>
            <person name="Umetsu J."/>
            <person name="Higashi K."/>
            <person name="Shibata D."/>
            <person name="Kamiya Y."/>
            <person name="Sato N."/>
            <person name="Nakamura Y."/>
            <person name="Tabata S."/>
            <person name="Ida S."/>
            <person name="Kurokawa K."/>
            <person name="Ohta H."/>
        </authorList>
    </citation>
    <scope>NUCLEOTIDE SEQUENCE [LARGE SCALE GENOMIC DNA]</scope>
    <source>
        <strain evidence="12 13">NIES-2285</strain>
    </source>
</reference>
<keyword evidence="3 9" id="KW-0812">Transmembrane</keyword>
<evidence type="ECO:0000256" key="4">
    <source>
        <dbReference type="ARBA" id="ARBA00022737"/>
    </source>
</evidence>
<evidence type="ECO:0000256" key="7">
    <source>
        <dbReference type="PROSITE-ProRule" id="PRU10141"/>
    </source>
</evidence>
<keyword evidence="12" id="KW-0808">Transferase</keyword>
<dbReference type="OrthoDB" id="4062651at2759"/>
<feature type="region of interest" description="Disordered" evidence="8">
    <location>
        <begin position="346"/>
        <end position="399"/>
    </location>
</feature>
<keyword evidence="7" id="KW-0547">Nucleotide-binding</keyword>
<feature type="binding site" evidence="7">
    <location>
        <position position="560"/>
    </location>
    <ligand>
        <name>ATP</name>
        <dbReference type="ChEBI" id="CHEBI:30616"/>
    </ligand>
</feature>
<dbReference type="Proteomes" id="UP000054558">
    <property type="component" value="Unassembled WGS sequence"/>
</dbReference>
<name>A0A1Y1HKW7_KLENI</name>
<feature type="transmembrane region" description="Helical" evidence="9">
    <location>
        <begin position="409"/>
        <end position="437"/>
    </location>
</feature>
<dbReference type="Gene3D" id="3.30.200.20">
    <property type="entry name" value="Phosphorylase Kinase, domain 1"/>
    <property type="match status" value="1"/>
</dbReference>
<dbReference type="AlphaFoldDB" id="A0A1Y1HKW7"/>
<dbReference type="InterPro" id="IPR051824">
    <property type="entry name" value="LRR_Rcpt-Like_S/T_Kinase"/>
</dbReference>
<evidence type="ECO:0000256" key="9">
    <source>
        <dbReference type="SAM" id="Phobius"/>
    </source>
</evidence>
<evidence type="ECO:0000256" key="8">
    <source>
        <dbReference type="SAM" id="MobiDB-lite"/>
    </source>
</evidence>
<proteinExistence type="predicted"/>
<dbReference type="OMA" id="NGEHRSK"/>
<dbReference type="SUPFAM" id="SSF52058">
    <property type="entry name" value="L domain-like"/>
    <property type="match status" value="1"/>
</dbReference>
<keyword evidence="5 9" id="KW-1133">Transmembrane helix</keyword>
<dbReference type="InterPro" id="IPR013210">
    <property type="entry name" value="LRR_N_plant-typ"/>
</dbReference>
<dbReference type="PANTHER" id="PTHR48006">
    <property type="entry name" value="LEUCINE-RICH REPEAT-CONTAINING PROTEIN DDB_G0281931-RELATED"/>
    <property type="match status" value="1"/>
</dbReference>
<evidence type="ECO:0000256" key="6">
    <source>
        <dbReference type="ARBA" id="ARBA00023136"/>
    </source>
</evidence>
<dbReference type="STRING" id="105231.A0A1Y1HKW7"/>
<comment type="subcellular location">
    <subcellularLocation>
        <location evidence="1">Membrane</location>
    </subcellularLocation>
</comment>
<dbReference type="Pfam" id="PF00560">
    <property type="entry name" value="LRR_1"/>
    <property type="match status" value="3"/>
</dbReference>
<dbReference type="InterPro" id="IPR011009">
    <property type="entry name" value="Kinase-like_dom_sf"/>
</dbReference>
<evidence type="ECO:0000313" key="12">
    <source>
        <dbReference type="EMBL" id="GAQ79254.1"/>
    </source>
</evidence>
<feature type="region of interest" description="Disordered" evidence="8">
    <location>
        <begin position="295"/>
        <end position="331"/>
    </location>
</feature>
<feature type="compositionally biased region" description="Low complexity" evidence="8">
    <location>
        <begin position="346"/>
        <end position="374"/>
    </location>
</feature>
<dbReference type="GO" id="GO:0004672">
    <property type="term" value="F:protein kinase activity"/>
    <property type="evidence" value="ECO:0007669"/>
    <property type="project" value="InterPro"/>
</dbReference>
<feature type="signal peptide" evidence="10">
    <location>
        <begin position="1"/>
        <end position="24"/>
    </location>
</feature>
<organism evidence="12 13">
    <name type="scientific">Klebsormidium nitens</name>
    <name type="common">Green alga</name>
    <name type="synonym">Ulothrix nitens</name>
    <dbReference type="NCBI Taxonomy" id="105231"/>
    <lineage>
        <taxon>Eukaryota</taxon>
        <taxon>Viridiplantae</taxon>
        <taxon>Streptophyta</taxon>
        <taxon>Klebsormidiophyceae</taxon>
        <taxon>Klebsormidiales</taxon>
        <taxon>Klebsormidiaceae</taxon>
        <taxon>Klebsormidium</taxon>
    </lineage>
</organism>
<feature type="compositionally biased region" description="Pro residues" evidence="8">
    <location>
        <begin position="295"/>
        <end position="304"/>
    </location>
</feature>
<dbReference type="FunFam" id="1.10.510.10:FF:000095">
    <property type="entry name" value="protein STRUBBELIG-RECEPTOR FAMILY 8"/>
    <property type="match status" value="1"/>
</dbReference>
<feature type="compositionally biased region" description="Low complexity" evidence="8">
    <location>
        <begin position="460"/>
        <end position="479"/>
    </location>
</feature>
<dbReference type="Pfam" id="PF00069">
    <property type="entry name" value="Pkinase"/>
    <property type="match status" value="1"/>
</dbReference>
<evidence type="ECO:0000259" key="11">
    <source>
        <dbReference type="PROSITE" id="PS50011"/>
    </source>
</evidence>
<dbReference type="PROSITE" id="PS50011">
    <property type="entry name" value="PROTEIN_KINASE_DOM"/>
    <property type="match status" value="1"/>
</dbReference>